<dbReference type="OrthoDB" id="2307332at2759"/>
<feature type="domain" description="HMG box" evidence="8">
    <location>
        <begin position="13"/>
        <end position="81"/>
    </location>
</feature>
<dbReference type="EMBL" id="SWKV01000196">
    <property type="protein sequence ID" value="KAF3031142.1"/>
    <property type="molecule type" value="Genomic_DNA"/>
</dbReference>
<protein>
    <recommendedName>
        <fullName evidence="8">HMG box domain-containing protein</fullName>
    </recommendedName>
</protein>
<dbReference type="Gene3D" id="1.10.30.10">
    <property type="entry name" value="High mobility group box domain"/>
    <property type="match status" value="1"/>
</dbReference>
<evidence type="ECO:0000256" key="6">
    <source>
        <dbReference type="PROSITE-ProRule" id="PRU00267"/>
    </source>
</evidence>
<feature type="region of interest" description="Disordered" evidence="7">
    <location>
        <begin position="93"/>
        <end position="124"/>
    </location>
</feature>
<evidence type="ECO:0000256" key="1">
    <source>
        <dbReference type="ARBA" id="ARBA00004123"/>
    </source>
</evidence>
<dbReference type="SMART" id="SM00398">
    <property type="entry name" value="HMG"/>
    <property type="match status" value="1"/>
</dbReference>
<dbReference type="GO" id="GO:0000981">
    <property type="term" value="F:DNA-binding transcription factor activity, RNA polymerase II-specific"/>
    <property type="evidence" value="ECO:0007669"/>
    <property type="project" value="TreeGrafter"/>
</dbReference>
<dbReference type="PANTHER" id="PTHR45803">
    <property type="entry name" value="SOX100B"/>
    <property type="match status" value="1"/>
</dbReference>
<dbReference type="InterPro" id="IPR050917">
    <property type="entry name" value="SOX_TF"/>
</dbReference>
<dbReference type="SUPFAM" id="SSF47095">
    <property type="entry name" value="HMG-box"/>
    <property type="match status" value="1"/>
</dbReference>
<accession>A0A9P4WFR4</accession>
<keyword evidence="3 6" id="KW-0238">DNA-binding</keyword>
<keyword evidence="5 6" id="KW-0539">Nucleus</keyword>
<evidence type="ECO:0000256" key="2">
    <source>
        <dbReference type="ARBA" id="ARBA00023015"/>
    </source>
</evidence>
<dbReference type="AlphaFoldDB" id="A0A9P4WFR4"/>
<dbReference type="Pfam" id="PF00505">
    <property type="entry name" value="HMG_box"/>
    <property type="match status" value="1"/>
</dbReference>
<evidence type="ECO:0000256" key="5">
    <source>
        <dbReference type="ARBA" id="ARBA00023242"/>
    </source>
</evidence>
<comment type="caution">
    <text evidence="9">The sequence shown here is derived from an EMBL/GenBank/DDBJ whole genome shotgun (WGS) entry which is preliminary data.</text>
</comment>
<dbReference type="InterPro" id="IPR009071">
    <property type="entry name" value="HMG_box_dom"/>
</dbReference>
<evidence type="ECO:0000313" key="9">
    <source>
        <dbReference type="EMBL" id="KAF3031142.1"/>
    </source>
</evidence>
<organism evidence="9 10">
    <name type="scientific">Didymella heteroderae</name>
    <dbReference type="NCBI Taxonomy" id="1769908"/>
    <lineage>
        <taxon>Eukaryota</taxon>
        <taxon>Fungi</taxon>
        <taxon>Dikarya</taxon>
        <taxon>Ascomycota</taxon>
        <taxon>Pezizomycotina</taxon>
        <taxon>Dothideomycetes</taxon>
        <taxon>Pleosporomycetidae</taxon>
        <taxon>Pleosporales</taxon>
        <taxon>Pleosporineae</taxon>
        <taxon>Didymellaceae</taxon>
        <taxon>Didymella</taxon>
    </lineage>
</organism>
<evidence type="ECO:0000256" key="7">
    <source>
        <dbReference type="SAM" id="MobiDB-lite"/>
    </source>
</evidence>
<comment type="subcellular location">
    <subcellularLocation>
        <location evidence="1">Nucleus</location>
    </subcellularLocation>
</comment>
<keyword evidence="2" id="KW-0805">Transcription regulation</keyword>
<dbReference type="CDD" id="cd01389">
    <property type="entry name" value="HMG-box_ROX1-like"/>
    <property type="match status" value="1"/>
</dbReference>
<name>A0A9P4WFR4_9PLEO</name>
<sequence>MRRMGADLQNGHIKRPLNAFMLYRFAYINRARAWCLDNQQNNLSIIIGKSWFMENDGVCSAYREYAREEKVNHRIAHPDYKFRPKKLRIPLLQSNSSRGLDSDDATLLEENRSTPTNNSLTIERPWEKRTPCPALAYNAAAPAELDW</sequence>
<evidence type="ECO:0000256" key="3">
    <source>
        <dbReference type="ARBA" id="ARBA00023125"/>
    </source>
</evidence>
<dbReference type="GO" id="GO:0005634">
    <property type="term" value="C:nucleus"/>
    <property type="evidence" value="ECO:0007669"/>
    <property type="project" value="UniProtKB-SubCell"/>
</dbReference>
<reference evidence="9" key="1">
    <citation type="submission" date="2019-04" db="EMBL/GenBank/DDBJ databases">
        <title>Sequencing of skin fungus with MAO and IRED activity.</title>
        <authorList>
            <person name="Marsaioli A.J."/>
            <person name="Bonatto J.M.C."/>
            <person name="Reis Junior O."/>
        </authorList>
    </citation>
    <scope>NUCLEOTIDE SEQUENCE</scope>
    <source>
        <strain evidence="9">28M1</strain>
    </source>
</reference>
<dbReference type="InterPro" id="IPR036910">
    <property type="entry name" value="HMG_box_dom_sf"/>
</dbReference>
<proteinExistence type="predicted"/>
<gene>
    <name evidence="9" type="ORF">E8E12_001164</name>
</gene>
<evidence type="ECO:0000256" key="4">
    <source>
        <dbReference type="ARBA" id="ARBA00023163"/>
    </source>
</evidence>
<dbReference type="PANTHER" id="PTHR45803:SF5">
    <property type="entry name" value="SOX100B"/>
    <property type="match status" value="1"/>
</dbReference>
<dbReference type="GO" id="GO:0000978">
    <property type="term" value="F:RNA polymerase II cis-regulatory region sequence-specific DNA binding"/>
    <property type="evidence" value="ECO:0007669"/>
    <property type="project" value="TreeGrafter"/>
</dbReference>
<evidence type="ECO:0000259" key="8">
    <source>
        <dbReference type="PROSITE" id="PS50118"/>
    </source>
</evidence>
<dbReference type="Proteomes" id="UP000758155">
    <property type="component" value="Unassembled WGS sequence"/>
</dbReference>
<keyword evidence="4" id="KW-0804">Transcription</keyword>
<feature type="DNA-binding region" description="HMG box" evidence="6">
    <location>
        <begin position="13"/>
        <end position="81"/>
    </location>
</feature>
<evidence type="ECO:0000313" key="10">
    <source>
        <dbReference type="Proteomes" id="UP000758155"/>
    </source>
</evidence>
<dbReference type="PROSITE" id="PS50118">
    <property type="entry name" value="HMG_BOX_2"/>
    <property type="match status" value="1"/>
</dbReference>
<keyword evidence="10" id="KW-1185">Reference proteome</keyword>